<evidence type="ECO:0000313" key="4">
    <source>
        <dbReference type="Proteomes" id="UP001165541"/>
    </source>
</evidence>
<accession>A0ABT0YRK2</accession>
<sequence length="167" mass="18301">MSVMPSFVPSSDARPDCELCRSPGGRLIAQHGAWRVVRVEDADFPAFYRVIWQAHVAEWTDLDVAQQHECLGVVSAIERTLRAILAPTKINLASFGNVVPHLHWHVVARFDWDSHFPQPVWGTRQREVPEGAATRLACDLLLLDDAVRSALPPIGGGQPGAAAAKNP</sequence>
<feature type="domain" description="HIT" evidence="2">
    <location>
        <begin position="50"/>
        <end position="116"/>
    </location>
</feature>
<dbReference type="PROSITE" id="PS51084">
    <property type="entry name" value="HIT_2"/>
    <property type="match status" value="1"/>
</dbReference>
<evidence type="ECO:0000259" key="2">
    <source>
        <dbReference type="PROSITE" id="PS51084"/>
    </source>
</evidence>
<dbReference type="InterPro" id="IPR011146">
    <property type="entry name" value="HIT-like"/>
</dbReference>
<dbReference type="EMBL" id="JAMKFE010000011">
    <property type="protein sequence ID" value="MCM5681354.1"/>
    <property type="molecule type" value="Genomic_DNA"/>
</dbReference>
<evidence type="ECO:0000313" key="3">
    <source>
        <dbReference type="EMBL" id="MCM5681354.1"/>
    </source>
</evidence>
<comment type="caution">
    <text evidence="3">The sequence shown here is derived from an EMBL/GenBank/DDBJ whole genome shotgun (WGS) entry which is preliminary data.</text>
</comment>
<feature type="short sequence motif" description="Histidine triad motif" evidence="1">
    <location>
        <begin position="101"/>
        <end position="105"/>
    </location>
</feature>
<dbReference type="InterPro" id="IPR036265">
    <property type="entry name" value="HIT-like_sf"/>
</dbReference>
<dbReference type="Gene3D" id="3.30.428.10">
    <property type="entry name" value="HIT-like"/>
    <property type="match status" value="1"/>
</dbReference>
<organism evidence="3 4">
    <name type="scientific">Caldimonas mangrovi</name>
    <dbReference type="NCBI Taxonomy" id="2944811"/>
    <lineage>
        <taxon>Bacteria</taxon>
        <taxon>Pseudomonadati</taxon>
        <taxon>Pseudomonadota</taxon>
        <taxon>Betaproteobacteria</taxon>
        <taxon>Burkholderiales</taxon>
        <taxon>Sphaerotilaceae</taxon>
        <taxon>Caldimonas</taxon>
    </lineage>
</organism>
<evidence type="ECO:0000256" key="1">
    <source>
        <dbReference type="PROSITE-ProRule" id="PRU00464"/>
    </source>
</evidence>
<dbReference type="RefSeq" id="WP_251779840.1">
    <property type="nucleotide sequence ID" value="NZ_JAMKFE010000011.1"/>
</dbReference>
<keyword evidence="4" id="KW-1185">Reference proteome</keyword>
<reference evidence="3" key="1">
    <citation type="submission" date="2022-05" db="EMBL/GenBank/DDBJ databases">
        <title>Schlegelella sp. nov., isolated from mangrove soil.</title>
        <authorList>
            <person name="Liu Y."/>
            <person name="Ge X."/>
            <person name="Liu W."/>
        </authorList>
    </citation>
    <scope>NUCLEOTIDE SEQUENCE</scope>
    <source>
        <strain evidence="3">S2-27</strain>
    </source>
</reference>
<dbReference type="SUPFAM" id="SSF54197">
    <property type="entry name" value="HIT-like"/>
    <property type="match status" value="1"/>
</dbReference>
<proteinExistence type="predicted"/>
<gene>
    <name evidence="3" type="ORF">M8A51_17645</name>
</gene>
<dbReference type="Proteomes" id="UP001165541">
    <property type="component" value="Unassembled WGS sequence"/>
</dbReference>
<dbReference type="Pfam" id="PF01230">
    <property type="entry name" value="HIT"/>
    <property type="match status" value="1"/>
</dbReference>
<protein>
    <submittedName>
        <fullName evidence="3">HIT family protein</fullName>
    </submittedName>
</protein>
<name>A0ABT0YRK2_9BURK</name>